<keyword evidence="3" id="KW-0812">Transmembrane</keyword>
<sequence>MEEVEVTDREDFVRLPFKTAADLPPEAKVVWSRTNKPHTVHEYQNGQNQSDRQNHEYLHRTEMNLDAIKTGDLTLTLKDPRLGDCGVFICTVYNKDGKILRRKVLTVTVKVYQVIKVSVEEGKRSVVLPFKVTRRLLSEDIIVKWRLSDLEDRLLYIYHRGHQGPTQDQVYGGHIEMNEDPLTTGDFSLAISDLRLTDSVYTCTVYDEHGEILHQKVVVLIVRGLQMEMVEVTKGEPSVSLPFKIPGPVDEDIRVEWTHPDSKQTEVMTFENGEIQLSKQNKVYRRRTEMDKDLLTSGDLSLILKNPGVDDNGLYKCTVYSGEEVQQWKTVTLSIRGQ</sequence>
<evidence type="ECO:0000259" key="11">
    <source>
        <dbReference type="PROSITE" id="PS50835"/>
    </source>
</evidence>
<keyword evidence="8" id="KW-0675">Receptor</keyword>
<keyword evidence="7" id="KW-1015">Disulfide bond</keyword>
<dbReference type="PANTHER" id="PTHR25466:SF14">
    <property type="entry name" value="BUTYROPHILIN SUBFAMILY 2 MEMBER A2-LIKE-RELATED"/>
    <property type="match status" value="1"/>
</dbReference>
<evidence type="ECO:0000256" key="3">
    <source>
        <dbReference type="ARBA" id="ARBA00022692"/>
    </source>
</evidence>
<evidence type="ECO:0000256" key="4">
    <source>
        <dbReference type="ARBA" id="ARBA00022729"/>
    </source>
</evidence>
<dbReference type="InterPro" id="IPR013783">
    <property type="entry name" value="Ig-like_fold"/>
</dbReference>
<evidence type="ECO:0000256" key="10">
    <source>
        <dbReference type="ARBA" id="ARBA00023319"/>
    </source>
</evidence>
<dbReference type="Proteomes" id="UP001345963">
    <property type="component" value="Unassembled WGS sequence"/>
</dbReference>
<evidence type="ECO:0000313" key="13">
    <source>
        <dbReference type="Proteomes" id="UP001345963"/>
    </source>
</evidence>
<dbReference type="PROSITE" id="PS50835">
    <property type="entry name" value="IG_LIKE"/>
    <property type="match status" value="2"/>
</dbReference>
<dbReference type="InterPro" id="IPR003599">
    <property type="entry name" value="Ig_sub"/>
</dbReference>
<dbReference type="PANTHER" id="PTHR25466">
    <property type="entry name" value="T-LYMPHOCYTE ACTIVATION ANTIGEN"/>
    <property type="match status" value="1"/>
</dbReference>
<organism evidence="12 13">
    <name type="scientific">Ataeniobius toweri</name>
    <dbReference type="NCBI Taxonomy" id="208326"/>
    <lineage>
        <taxon>Eukaryota</taxon>
        <taxon>Metazoa</taxon>
        <taxon>Chordata</taxon>
        <taxon>Craniata</taxon>
        <taxon>Vertebrata</taxon>
        <taxon>Euteleostomi</taxon>
        <taxon>Actinopterygii</taxon>
        <taxon>Neopterygii</taxon>
        <taxon>Teleostei</taxon>
        <taxon>Neoteleostei</taxon>
        <taxon>Acanthomorphata</taxon>
        <taxon>Ovalentaria</taxon>
        <taxon>Atherinomorphae</taxon>
        <taxon>Cyprinodontiformes</taxon>
        <taxon>Goodeidae</taxon>
        <taxon>Ataeniobius</taxon>
    </lineage>
</organism>
<evidence type="ECO:0000256" key="8">
    <source>
        <dbReference type="ARBA" id="ARBA00023170"/>
    </source>
</evidence>
<proteinExistence type="predicted"/>
<keyword evidence="6" id="KW-0472">Membrane</keyword>
<keyword evidence="9" id="KW-0325">Glycoprotein</keyword>
<keyword evidence="2" id="KW-1003">Cell membrane</keyword>
<keyword evidence="4" id="KW-0732">Signal</keyword>
<keyword evidence="13" id="KW-1185">Reference proteome</keyword>
<dbReference type="InterPro" id="IPR051713">
    <property type="entry name" value="T-cell_Activation_Regulation"/>
</dbReference>
<evidence type="ECO:0000256" key="9">
    <source>
        <dbReference type="ARBA" id="ARBA00023180"/>
    </source>
</evidence>
<evidence type="ECO:0000256" key="6">
    <source>
        <dbReference type="ARBA" id="ARBA00023136"/>
    </source>
</evidence>
<evidence type="ECO:0000313" key="12">
    <source>
        <dbReference type="EMBL" id="MED6262771.1"/>
    </source>
</evidence>
<accession>A0ABU7CKY1</accession>
<evidence type="ECO:0000256" key="2">
    <source>
        <dbReference type="ARBA" id="ARBA00022475"/>
    </source>
</evidence>
<dbReference type="InterPro" id="IPR013106">
    <property type="entry name" value="Ig_V-set"/>
</dbReference>
<dbReference type="InterPro" id="IPR036179">
    <property type="entry name" value="Ig-like_dom_sf"/>
</dbReference>
<feature type="domain" description="Ig-like" evidence="11">
    <location>
        <begin position="1"/>
        <end position="106"/>
    </location>
</feature>
<evidence type="ECO:0000256" key="5">
    <source>
        <dbReference type="ARBA" id="ARBA00022989"/>
    </source>
</evidence>
<dbReference type="EMBL" id="JAHUTI010094452">
    <property type="protein sequence ID" value="MED6262771.1"/>
    <property type="molecule type" value="Genomic_DNA"/>
</dbReference>
<evidence type="ECO:0000256" key="7">
    <source>
        <dbReference type="ARBA" id="ARBA00023157"/>
    </source>
</evidence>
<evidence type="ECO:0000256" key="1">
    <source>
        <dbReference type="ARBA" id="ARBA00004251"/>
    </source>
</evidence>
<dbReference type="SMART" id="SM00409">
    <property type="entry name" value="IG"/>
    <property type="match status" value="3"/>
</dbReference>
<comment type="caution">
    <text evidence="12">The sequence shown here is derived from an EMBL/GenBank/DDBJ whole genome shotgun (WGS) entry which is preliminary data.</text>
</comment>
<dbReference type="SUPFAM" id="SSF48726">
    <property type="entry name" value="Immunoglobulin"/>
    <property type="match status" value="3"/>
</dbReference>
<keyword evidence="10" id="KW-0393">Immunoglobulin domain</keyword>
<protein>
    <recommendedName>
        <fullName evidence="11">Ig-like domain-containing protein</fullName>
    </recommendedName>
</protein>
<reference evidence="12 13" key="1">
    <citation type="submission" date="2021-07" db="EMBL/GenBank/DDBJ databases">
        <authorList>
            <person name="Palmer J.M."/>
        </authorList>
    </citation>
    <scope>NUCLEOTIDE SEQUENCE [LARGE SCALE GENOMIC DNA]</scope>
    <source>
        <strain evidence="12 13">AT_MEX2019</strain>
        <tissue evidence="12">Muscle</tissue>
    </source>
</reference>
<dbReference type="Gene3D" id="2.60.40.10">
    <property type="entry name" value="Immunoglobulins"/>
    <property type="match status" value="3"/>
</dbReference>
<comment type="subcellular location">
    <subcellularLocation>
        <location evidence="1">Cell membrane</location>
        <topology evidence="1">Single-pass type I membrane protein</topology>
    </subcellularLocation>
</comment>
<dbReference type="Pfam" id="PF07686">
    <property type="entry name" value="V-set"/>
    <property type="match status" value="1"/>
</dbReference>
<feature type="domain" description="Ig-like" evidence="11">
    <location>
        <begin position="215"/>
        <end position="334"/>
    </location>
</feature>
<name>A0ABU7CKY1_9TELE</name>
<dbReference type="InterPro" id="IPR007110">
    <property type="entry name" value="Ig-like_dom"/>
</dbReference>
<gene>
    <name evidence="12" type="ORF">ATANTOWER_025586</name>
</gene>
<keyword evidence="5" id="KW-1133">Transmembrane helix</keyword>